<dbReference type="PIRSF" id="PIRSF029171">
    <property type="entry name" value="Esterase_LipA"/>
    <property type="match status" value="1"/>
</dbReference>
<name>A0A5A7S874_9NOCA</name>
<dbReference type="PANTHER" id="PTHR34853">
    <property type="match status" value="1"/>
</dbReference>
<organism evidence="2 3">
    <name type="scientific">Antrihabitans cavernicola</name>
    <dbReference type="NCBI Taxonomy" id="2495913"/>
    <lineage>
        <taxon>Bacteria</taxon>
        <taxon>Bacillati</taxon>
        <taxon>Actinomycetota</taxon>
        <taxon>Actinomycetes</taxon>
        <taxon>Mycobacteriales</taxon>
        <taxon>Nocardiaceae</taxon>
        <taxon>Antrihabitans</taxon>
    </lineage>
</organism>
<evidence type="ECO:0000313" key="2">
    <source>
        <dbReference type="EMBL" id="KAA0021352.1"/>
    </source>
</evidence>
<dbReference type="EMBL" id="VLNY01000010">
    <property type="protein sequence ID" value="KAA0021352.1"/>
    <property type="molecule type" value="Genomic_DNA"/>
</dbReference>
<comment type="caution">
    <text evidence="2">The sequence shown here is derived from an EMBL/GenBank/DDBJ whole genome shotgun (WGS) entry which is preliminary data.</text>
</comment>
<dbReference type="SUPFAM" id="SSF53474">
    <property type="entry name" value="alpha/beta-Hydrolases"/>
    <property type="match status" value="1"/>
</dbReference>
<dbReference type="RefSeq" id="WP_149431856.1">
    <property type="nucleotide sequence ID" value="NZ_VLNY01000010.1"/>
</dbReference>
<feature type="signal peptide" evidence="1">
    <location>
        <begin position="1"/>
        <end position="26"/>
    </location>
</feature>
<protein>
    <submittedName>
        <fullName evidence="2">Lipase</fullName>
    </submittedName>
</protein>
<reference evidence="2 3" key="1">
    <citation type="submission" date="2019-07" db="EMBL/GenBank/DDBJ databases">
        <title>Rhodococcus cavernicolus sp. nov., isolated from a cave.</title>
        <authorList>
            <person name="Lee S.D."/>
        </authorList>
    </citation>
    <scope>NUCLEOTIDE SEQUENCE [LARGE SCALE GENOMIC DNA]</scope>
    <source>
        <strain evidence="2 3">C1-24</strain>
    </source>
</reference>
<proteinExistence type="predicted"/>
<gene>
    <name evidence="2" type="ORF">FOY51_19080</name>
</gene>
<keyword evidence="3" id="KW-1185">Reference proteome</keyword>
<dbReference type="OrthoDB" id="4763034at2"/>
<dbReference type="Pfam" id="PF03583">
    <property type="entry name" value="LIP"/>
    <property type="match status" value="1"/>
</dbReference>
<dbReference type="InterPro" id="IPR005152">
    <property type="entry name" value="Lipase_secreted"/>
</dbReference>
<sequence length="406" mass="43256">MRFSVRRSVGMTAVGLAFALVSAVGASGVSVALPTVPTPDPDPFFSAPADVAAHAPGDVLKVRQMPTNLYFPTSAVWEVLFRTTDSEGKPIAADTTFVLPPNHRPDDPLVSYQHIINSLGNKCKIADELYATDLTTQIREAPLLNIALGRGWAVALPDHLGPRMAYGAAKLGGQITLDGIRAVKRIPEFGVAKSKVGLGGYSGGGMATAWAAALAPTYAPELNIVGSAEGGVPMNLAKMALTLGPNPHPAFGLAAAAALGLEREYPDRIHVTDQLNSTGRWLEQWMMNGCTNELMFWGFEHSAAQLTDNKNFMDDPEGWKVLDENSLELYRGVPKSPIFEWHSPTDVLIPVDSIDATVKRYCAAGTPVVSVLTPSPDHLSAAVLGFPEALDWMADRFAGKAAPSTC</sequence>
<dbReference type="Proteomes" id="UP000322244">
    <property type="component" value="Unassembled WGS sequence"/>
</dbReference>
<keyword evidence="1" id="KW-0732">Signal</keyword>
<dbReference type="Gene3D" id="3.40.50.1820">
    <property type="entry name" value="alpha/beta hydrolase"/>
    <property type="match status" value="1"/>
</dbReference>
<dbReference type="GO" id="GO:0004806">
    <property type="term" value="F:triacylglycerol lipase activity"/>
    <property type="evidence" value="ECO:0007669"/>
    <property type="project" value="InterPro"/>
</dbReference>
<dbReference type="InterPro" id="IPR029058">
    <property type="entry name" value="AB_hydrolase_fold"/>
</dbReference>
<accession>A0A5A7S874</accession>
<evidence type="ECO:0000313" key="3">
    <source>
        <dbReference type="Proteomes" id="UP000322244"/>
    </source>
</evidence>
<evidence type="ECO:0000256" key="1">
    <source>
        <dbReference type="SAM" id="SignalP"/>
    </source>
</evidence>
<feature type="chain" id="PRO_5023112926" evidence="1">
    <location>
        <begin position="27"/>
        <end position="406"/>
    </location>
</feature>
<dbReference type="AlphaFoldDB" id="A0A5A7S874"/>
<dbReference type="GO" id="GO:0016042">
    <property type="term" value="P:lipid catabolic process"/>
    <property type="evidence" value="ECO:0007669"/>
    <property type="project" value="InterPro"/>
</dbReference>
<dbReference type="Gene3D" id="1.10.260.130">
    <property type="match status" value="1"/>
</dbReference>
<dbReference type="PANTHER" id="PTHR34853:SF1">
    <property type="entry name" value="LIPASE 5"/>
    <property type="match status" value="1"/>
</dbReference>